<keyword evidence="2" id="KW-1133">Transmembrane helix</keyword>
<feature type="compositionally biased region" description="Low complexity" evidence="1">
    <location>
        <begin position="519"/>
        <end position="547"/>
    </location>
</feature>
<proteinExistence type="predicted"/>
<evidence type="ECO:0000256" key="1">
    <source>
        <dbReference type="SAM" id="MobiDB-lite"/>
    </source>
</evidence>
<evidence type="ECO:0000256" key="2">
    <source>
        <dbReference type="SAM" id="Phobius"/>
    </source>
</evidence>
<dbReference type="Proteomes" id="UP000256645">
    <property type="component" value="Unassembled WGS sequence"/>
</dbReference>
<evidence type="ECO:0000313" key="3">
    <source>
        <dbReference type="EMBL" id="RDW66500.1"/>
    </source>
</evidence>
<feature type="compositionally biased region" description="Low complexity" evidence="1">
    <location>
        <begin position="430"/>
        <end position="447"/>
    </location>
</feature>
<dbReference type="PANTHER" id="PTHR42044:SF2">
    <property type="entry name" value="DUF676 DOMAIN-CONTAINING PROTEIN"/>
    <property type="match status" value="1"/>
</dbReference>
<feature type="region of interest" description="Disordered" evidence="1">
    <location>
        <begin position="514"/>
        <end position="554"/>
    </location>
</feature>
<keyword evidence="2" id="KW-0812">Transmembrane</keyword>
<keyword evidence="4" id="KW-1185">Reference proteome</keyword>
<organism evidence="3 4">
    <name type="scientific">Coleophoma cylindrospora</name>
    <dbReference type="NCBI Taxonomy" id="1849047"/>
    <lineage>
        <taxon>Eukaryota</taxon>
        <taxon>Fungi</taxon>
        <taxon>Dikarya</taxon>
        <taxon>Ascomycota</taxon>
        <taxon>Pezizomycotina</taxon>
        <taxon>Leotiomycetes</taxon>
        <taxon>Helotiales</taxon>
        <taxon>Dermateaceae</taxon>
        <taxon>Coleophoma</taxon>
    </lineage>
</organism>
<dbReference type="STRING" id="1849047.A0A3D8QXS7"/>
<feature type="region of interest" description="Disordered" evidence="1">
    <location>
        <begin position="418"/>
        <end position="453"/>
    </location>
</feature>
<keyword evidence="2" id="KW-0472">Membrane</keyword>
<name>A0A3D8QXS7_9HELO</name>
<evidence type="ECO:0000313" key="4">
    <source>
        <dbReference type="Proteomes" id="UP000256645"/>
    </source>
</evidence>
<dbReference type="EMBL" id="PDLM01000011">
    <property type="protein sequence ID" value="RDW66500.1"/>
    <property type="molecule type" value="Genomic_DNA"/>
</dbReference>
<dbReference type="PANTHER" id="PTHR42044">
    <property type="entry name" value="DUF676 DOMAIN-CONTAINING PROTEIN-RELATED"/>
    <property type="match status" value="1"/>
</dbReference>
<feature type="transmembrane region" description="Helical" evidence="2">
    <location>
        <begin position="127"/>
        <end position="146"/>
    </location>
</feature>
<accession>A0A3D8QXS7</accession>
<reference evidence="3 4" key="1">
    <citation type="journal article" date="2018" name="IMA Fungus">
        <title>IMA Genome-F 9: Draft genome sequence of Annulohypoxylon stygium, Aspergillus mulundensis, Berkeleyomyces basicola (syn. Thielaviopsis basicola), Ceratocystis smalleyi, two Cercospora beticola strains, Coleophoma cylindrospora, Fusarium fracticaudum, Phialophora cf. hyalina, and Morchella septimelata.</title>
        <authorList>
            <person name="Wingfield B.D."/>
            <person name="Bills G.F."/>
            <person name="Dong Y."/>
            <person name="Huang W."/>
            <person name="Nel W.J."/>
            <person name="Swalarsk-Parry B.S."/>
            <person name="Vaghefi N."/>
            <person name="Wilken P.M."/>
            <person name="An Z."/>
            <person name="de Beer Z.W."/>
            <person name="De Vos L."/>
            <person name="Chen L."/>
            <person name="Duong T.A."/>
            <person name="Gao Y."/>
            <person name="Hammerbacher A."/>
            <person name="Kikkert J.R."/>
            <person name="Li Y."/>
            <person name="Li H."/>
            <person name="Li K."/>
            <person name="Li Q."/>
            <person name="Liu X."/>
            <person name="Ma X."/>
            <person name="Naidoo K."/>
            <person name="Pethybridge S.J."/>
            <person name="Sun J."/>
            <person name="Steenkamp E.T."/>
            <person name="van der Nest M.A."/>
            <person name="van Wyk S."/>
            <person name="Wingfield M.J."/>
            <person name="Xiong C."/>
            <person name="Yue Q."/>
            <person name="Zhang X."/>
        </authorList>
    </citation>
    <scope>NUCLEOTIDE SEQUENCE [LARGE SCALE GENOMIC DNA]</scope>
    <source>
        <strain evidence="3 4">BP6252</strain>
    </source>
</reference>
<dbReference type="OrthoDB" id="1158011at2759"/>
<dbReference type="AlphaFoldDB" id="A0A3D8QXS7"/>
<sequence>MPWLSRSSSPNRIATSQAPEDVIHKSALMDSSVTFIPAMIDGSCGTSPVSFRETPVQLLLNDLKIMAQNASCLPEMARSLCTLKSFKNVFESWRALRDLLLQLLLALIETVALVMAVPMFLALPGGLFLGGCLIFGCVIALLSMPLKGSRILRNRHYAEGEFDDERWIFVNGSLTSHHQLRNHLSKLSDIFGRPVTGIHNRTNGIVLDLFSSLLGHCISFTTPASTNLYTQLREPLLSPTMRKVIVLGHGTGAHLISLALDKLHADLPIDVLAKLEIYTFGSGATHLSNPPFVLDGSTSANGLGTITRADGSIISPVKATLASRGYRTEDTERVLPHCEHYALSNDITAQCGILHHTRNTLDNRFCGRVFAIDRPGFLFTHYLNTLFPINPLTTPNKVLDEIVSVEVQTAEKREFTAQGVSMPLKTLSHSPRNSLSPLGSPRPLSQSAKEERRRSWNIGGIYGTGMDSIGQARNSARENEGKNVRQLSRLWRYVGGARPVGEGVPASNGVGVVAPPSPQAQYQHQHQHQHPGQPQQYGQQFPYPYSQNHYPHQQQGNVREVMTVSGANEDEEEHVEWHDAAIGPFKHDLYDNEDRNYDLDEEDEVQWHDALFEFVDVSDRGINFAARTDTEIDVSNEIKEKEQDCTRLTLDDQTTFHDAGVADWGMDLDLARDVDLATVASVDLDPDMKVRSGARNNNAVVSVQQEAQGVSDELDMLVALWI</sequence>
<comment type="caution">
    <text evidence="3">The sequence shown here is derived from an EMBL/GenBank/DDBJ whole genome shotgun (WGS) entry which is preliminary data.</text>
</comment>
<gene>
    <name evidence="3" type="ORF">BP6252_10135</name>
</gene>
<protein>
    <submittedName>
        <fullName evidence="3">Uncharacterized protein</fullName>
    </submittedName>
</protein>